<dbReference type="PROSITE" id="PS50895">
    <property type="entry name" value="SURF1"/>
    <property type="match status" value="1"/>
</dbReference>
<evidence type="ECO:0000256" key="4">
    <source>
        <dbReference type="ARBA" id="ARBA00022989"/>
    </source>
</evidence>
<dbReference type="PANTHER" id="PTHR23427:SF2">
    <property type="entry name" value="SURFEIT LOCUS PROTEIN 1"/>
    <property type="match status" value="1"/>
</dbReference>
<evidence type="ECO:0000256" key="7">
    <source>
        <dbReference type="SAM" id="MobiDB-lite"/>
    </source>
</evidence>
<dbReference type="PANTHER" id="PTHR23427">
    <property type="entry name" value="SURFEIT LOCUS PROTEIN"/>
    <property type="match status" value="1"/>
</dbReference>
<reference evidence="8 9" key="2">
    <citation type="submission" date="2020-06" db="EMBL/GenBank/DDBJ databases">
        <title>Antribacter stalactiti gen. nov., sp. nov., a new member of the family Nacardiaceae isolated from a cave.</title>
        <authorList>
            <person name="Kim I.S."/>
        </authorList>
    </citation>
    <scope>NUCLEOTIDE SEQUENCE [LARGE SCALE GENOMIC DNA]</scope>
    <source>
        <strain evidence="8 9">YC2-7</strain>
    </source>
</reference>
<evidence type="ECO:0000256" key="1">
    <source>
        <dbReference type="ARBA" id="ARBA00004370"/>
    </source>
</evidence>
<dbReference type="AlphaFoldDB" id="A0A848K8I2"/>
<feature type="transmembrane region" description="Helical" evidence="6">
    <location>
        <begin position="12"/>
        <end position="35"/>
    </location>
</feature>
<feature type="region of interest" description="Disordered" evidence="7">
    <location>
        <begin position="244"/>
        <end position="271"/>
    </location>
</feature>
<dbReference type="InterPro" id="IPR002994">
    <property type="entry name" value="Surf1/Shy1"/>
</dbReference>
<evidence type="ECO:0000256" key="2">
    <source>
        <dbReference type="ARBA" id="ARBA00007165"/>
    </source>
</evidence>
<feature type="transmembrane region" description="Helical" evidence="6">
    <location>
        <begin position="213"/>
        <end position="235"/>
    </location>
</feature>
<dbReference type="EMBL" id="VCQU01000002">
    <property type="protein sequence ID" value="NMN94761.1"/>
    <property type="molecule type" value="Genomic_DNA"/>
</dbReference>
<keyword evidence="3 6" id="KW-0812">Transmembrane</keyword>
<protein>
    <recommendedName>
        <fullName evidence="6">SURF1-like protein</fullName>
    </recommendedName>
</protein>
<keyword evidence="9" id="KW-1185">Reference proteome</keyword>
<dbReference type="GO" id="GO:0005886">
    <property type="term" value="C:plasma membrane"/>
    <property type="evidence" value="ECO:0007669"/>
    <property type="project" value="UniProtKB-SubCell"/>
</dbReference>
<sequence length="271" mass="29680">MRRLAFLFRPGWVILALLVAVFAYLCFSVLAPWQLGKNSTTEHRNQLIEDSLKSDPVPAEELLGPGKPETGDEWRLVTVTGHYLANSDVLVRLRSHDGTPAYEVLTPFALNDGRAVLVDRGFLDAVEGTKPPAVAAAPTQQVTLDGRIRKSEGSDPDKKPIFEDGFRQVYSIDPQQVSQVLNTALLGGYIQLTDDQAGGFAPVPLPQLDAGPYLSYGLQWLAFGVMAPLGLAYFVRAELLERRKNRGASPEPAPAPVTKEDKLADRYGRRG</sequence>
<comment type="caution">
    <text evidence="8">The sequence shown here is derived from an EMBL/GenBank/DDBJ whole genome shotgun (WGS) entry which is preliminary data.</text>
</comment>
<gene>
    <name evidence="8" type="ORF">FGL95_06895</name>
</gene>
<keyword evidence="6" id="KW-1003">Cell membrane</keyword>
<evidence type="ECO:0000256" key="3">
    <source>
        <dbReference type="ARBA" id="ARBA00022692"/>
    </source>
</evidence>
<evidence type="ECO:0000256" key="5">
    <source>
        <dbReference type="ARBA" id="ARBA00023136"/>
    </source>
</evidence>
<feature type="compositionally biased region" description="Basic and acidic residues" evidence="7">
    <location>
        <begin position="258"/>
        <end position="271"/>
    </location>
</feature>
<proteinExistence type="inferred from homology"/>
<dbReference type="InterPro" id="IPR045214">
    <property type="entry name" value="Surf1/Surf4"/>
</dbReference>
<dbReference type="Proteomes" id="UP000535543">
    <property type="component" value="Unassembled WGS sequence"/>
</dbReference>
<dbReference type="CDD" id="cd06662">
    <property type="entry name" value="SURF1"/>
    <property type="match status" value="1"/>
</dbReference>
<organism evidence="8 9">
    <name type="scientific">Antrihabitans stalactiti</name>
    <dbReference type="NCBI Taxonomy" id="2584121"/>
    <lineage>
        <taxon>Bacteria</taxon>
        <taxon>Bacillati</taxon>
        <taxon>Actinomycetota</taxon>
        <taxon>Actinomycetes</taxon>
        <taxon>Mycobacteriales</taxon>
        <taxon>Nocardiaceae</taxon>
        <taxon>Antrihabitans</taxon>
    </lineage>
</organism>
<comment type="subcellular location">
    <subcellularLocation>
        <location evidence="6">Cell membrane</location>
        <topology evidence="6">Multi-pass membrane protein</topology>
    </subcellularLocation>
    <subcellularLocation>
        <location evidence="1">Membrane</location>
    </subcellularLocation>
</comment>
<evidence type="ECO:0000256" key="6">
    <source>
        <dbReference type="RuleBase" id="RU363076"/>
    </source>
</evidence>
<dbReference type="RefSeq" id="WP_169585493.1">
    <property type="nucleotide sequence ID" value="NZ_VCQU01000002.1"/>
</dbReference>
<comment type="similarity">
    <text evidence="2 6">Belongs to the SURF1 family.</text>
</comment>
<evidence type="ECO:0000313" key="8">
    <source>
        <dbReference type="EMBL" id="NMN94761.1"/>
    </source>
</evidence>
<reference evidence="8 9" key="1">
    <citation type="submission" date="2019-05" db="EMBL/GenBank/DDBJ databases">
        <authorList>
            <person name="Lee S.D."/>
        </authorList>
    </citation>
    <scope>NUCLEOTIDE SEQUENCE [LARGE SCALE GENOMIC DNA]</scope>
    <source>
        <strain evidence="8 9">YC2-7</strain>
    </source>
</reference>
<keyword evidence="5 6" id="KW-0472">Membrane</keyword>
<keyword evidence="4 6" id="KW-1133">Transmembrane helix</keyword>
<dbReference type="Pfam" id="PF02104">
    <property type="entry name" value="SURF1"/>
    <property type="match status" value="1"/>
</dbReference>
<accession>A0A848K8I2</accession>
<evidence type="ECO:0000313" key="9">
    <source>
        <dbReference type="Proteomes" id="UP000535543"/>
    </source>
</evidence>
<name>A0A848K8I2_9NOCA</name>